<dbReference type="EMBL" id="LVEP01000022">
    <property type="protein sequence ID" value="OCB76488.1"/>
    <property type="molecule type" value="Genomic_DNA"/>
</dbReference>
<dbReference type="PANTHER" id="PTHR43031">
    <property type="entry name" value="FAD-DEPENDENT OXIDOREDUCTASE"/>
    <property type="match status" value="1"/>
</dbReference>
<dbReference type="Proteomes" id="UP000093510">
    <property type="component" value="Unassembled WGS sequence"/>
</dbReference>
<dbReference type="SMART" id="SM00450">
    <property type="entry name" value="RHOD"/>
    <property type="match status" value="1"/>
</dbReference>
<dbReference type="RefSeq" id="WP_066333775.1">
    <property type="nucleotide sequence ID" value="NZ_CP017688.1"/>
</dbReference>
<evidence type="ECO:0000259" key="1">
    <source>
        <dbReference type="PROSITE" id="PS50206"/>
    </source>
</evidence>
<dbReference type="PROSITE" id="PS50206">
    <property type="entry name" value="RHODANESE_3"/>
    <property type="match status" value="1"/>
</dbReference>
<dbReference type="SUPFAM" id="SSF52821">
    <property type="entry name" value="Rhodanese/Cell cycle control phosphatase"/>
    <property type="match status" value="1"/>
</dbReference>
<name>A0A1B9E3K9_9FLAO</name>
<dbReference type="InterPro" id="IPR036873">
    <property type="entry name" value="Rhodanese-like_dom_sf"/>
</dbReference>
<dbReference type="InterPro" id="IPR050229">
    <property type="entry name" value="GlpE_sulfurtransferase"/>
</dbReference>
<gene>
    <name evidence="2" type="ORF">LPBF_05995</name>
</gene>
<proteinExistence type="predicted"/>
<keyword evidence="3" id="KW-1185">Reference proteome</keyword>
<dbReference type="STRING" id="1763534.GCA_001831475_01169"/>
<dbReference type="Pfam" id="PF00581">
    <property type="entry name" value="Rhodanese"/>
    <property type="match status" value="1"/>
</dbReference>
<protein>
    <submittedName>
        <fullName evidence="2">Rhodanese-like domain-containing protein</fullName>
    </submittedName>
</protein>
<dbReference type="CDD" id="cd00158">
    <property type="entry name" value="RHOD"/>
    <property type="match status" value="1"/>
</dbReference>
<dbReference type="OrthoDB" id="9808735at2"/>
<evidence type="ECO:0000313" key="3">
    <source>
        <dbReference type="Proteomes" id="UP000093510"/>
    </source>
</evidence>
<organism evidence="2 3">
    <name type="scientific">Flavobacterium crassostreae</name>
    <dbReference type="NCBI Taxonomy" id="1763534"/>
    <lineage>
        <taxon>Bacteria</taxon>
        <taxon>Pseudomonadati</taxon>
        <taxon>Bacteroidota</taxon>
        <taxon>Flavobacteriia</taxon>
        <taxon>Flavobacteriales</taxon>
        <taxon>Flavobacteriaceae</taxon>
        <taxon>Flavobacterium</taxon>
    </lineage>
</organism>
<comment type="caution">
    <text evidence="2">The sequence shown here is derived from an EMBL/GenBank/DDBJ whole genome shotgun (WGS) entry which is preliminary data.</text>
</comment>
<dbReference type="PROSITE" id="PS51257">
    <property type="entry name" value="PROKAR_LIPOPROTEIN"/>
    <property type="match status" value="1"/>
</dbReference>
<accession>A0A1B9E3K9</accession>
<reference evidence="2 3" key="1">
    <citation type="submission" date="2016-03" db="EMBL/GenBank/DDBJ databases">
        <authorList>
            <person name="Ploux O."/>
        </authorList>
    </citation>
    <scope>NUCLEOTIDE SEQUENCE [LARGE SCALE GENOMIC DNA]</scope>
    <source>
        <strain evidence="2 3">LPB0076</strain>
    </source>
</reference>
<sequence length="131" mass="15013">MKKYILLFFISSFMLLGCQKPYSQQLHVVSPEAFSEKIENTANAQILDVRTPEEFQQGHLLKAQNIDWLGTQFEAQSKQLDPTKAVFVYCKSGRRSKEASSKLKELGFTTIYELDGGFLRWHSEGMQSTKN</sequence>
<dbReference type="PANTHER" id="PTHR43031:SF1">
    <property type="entry name" value="PYRIDINE NUCLEOTIDE-DISULPHIDE OXIDOREDUCTASE"/>
    <property type="match status" value="1"/>
</dbReference>
<feature type="domain" description="Rhodanese" evidence="1">
    <location>
        <begin position="40"/>
        <end position="130"/>
    </location>
</feature>
<dbReference type="InterPro" id="IPR001763">
    <property type="entry name" value="Rhodanese-like_dom"/>
</dbReference>
<evidence type="ECO:0000313" key="2">
    <source>
        <dbReference type="EMBL" id="OCB76488.1"/>
    </source>
</evidence>
<dbReference type="AlphaFoldDB" id="A0A1B9E3K9"/>
<dbReference type="Gene3D" id="3.40.250.10">
    <property type="entry name" value="Rhodanese-like domain"/>
    <property type="match status" value="1"/>
</dbReference>